<feature type="region of interest" description="Disordered" evidence="1">
    <location>
        <begin position="158"/>
        <end position="224"/>
    </location>
</feature>
<feature type="domain" description="NYN" evidence="2">
    <location>
        <begin position="7"/>
        <end position="127"/>
    </location>
</feature>
<protein>
    <recommendedName>
        <fullName evidence="2">NYN domain-containing protein</fullName>
    </recommendedName>
</protein>
<dbReference type="InterPro" id="IPR021139">
    <property type="entry name" value="NYN"/>
</dbReference>
<dbReference type="Pfam" id="PF01936">
    <property type="entry name" value="NYN"/>
    <property type="match status" value="1"/>
</dbReference>
<evidence type="ECO:0000313" key="4">
    <source>
        <dbReference type="Proteomes" id="UP000186609"/>
    </source>
</evidence>
<gene>
    <name evidence="3" type="ORF">RD110_03985</name>
</gene>
<evidence type="ECO:0000313" key="3">
    <source>
        <dbReference type="EMBL" id="APW36464.1"/>
    </source>
</evidence>
<name>A0A1P8JRS6_9BURK</name>
<keyword evidence="4" id="KW-1185">Reference proteome</keyword>
<dbReference type="EMBL" id="CP019236">
    <property type="protein sequence ID" value="APW36464.1"/>
    <property type="molecule type" value="Genomic_DNA"/>
</dbReference>
<dbReference type="PANTHER" id="PTHR35811">
    <property type="entry name" value="SLR1870 PROTEIN"/>
    <property type="match status" value="1"/>
</dbReference>
<dbReference type="GO" id="GO:0004540">
    <property type="term" value="F:RNA nuclease activity"/>
    <property type="evidence" value="ECO:0007669"/>
    <property type="project" value="InterPro"/>
</dbReference>
<feature type="compositionally biased region" description="Low complexity" evidence="1">
    <location>
        <begin position="174"/>
        <end position="192"/>
    </location>
</feature>
<accession>A0A1P8JRS6</accession>
<evidence type="ECO:0000259" key="2">
    <source>
        <dbReference type="Pfam" id="PF01936"/>
    </source>
</evidence>
<proteinExistence type="predicted"/>
<dbReference type="AlphaFoldDB" id="A0A1P8JRS6"/>
<reference evidence="3 4" key="1">
    <citation type="submission" date="2017-01" db="EMBL/GenBank/DDBJ databases">
        <authorList>
            <person name="Mah S.A."/>
            <person name="Swanson W.J."/>
            <person name="Moy G.W."/>
            <person name="Vacquier V.D."/>
        </authorList>
    </citation>
    <scope>NUCLEOTIDE SEQUENCE [LARGE SCALE GENOMIC DNA]</scope>
    <source>
        <strain evidence="3 4">DCY110</strain>
    </source>
</reference>
<dbReference type="PANTHER" id="PTHR35811:SF1">
    <property type="entry name" value="HTH OST-TYPE DOMAIN-CONTAINING PROTEIN"/>
    <property type="match status" value="1"/>
</dbReference>
<organism evidence="3 4">
    <name type="scientific">Rhodoferax koreensis</name>
    <dbReference type="NCBI Taxonomy" id="1842727"/>
    <lineage>
        <taxon>Bacteria</taxon>
        <taxon>Pseudomonadati</taxon>
        <taxon>Pseudomonadota</taxon>
        <taxon>Betaproteobacteria</taxon>
        <taxon>Burkholderiales</taxon>
        <taxon>Comamonadaceae</taxon>
        <taxon>Rhodoferax</taxon>
    </lineage>
</organism>
<sequence>MQGRGGVALLIDADNLSSPEAVEEALRKLTELCGPVAIRRAYGSADNLKGLAGVMRELAIRPIINDPLSKNTTDILLAVDALDLWYQCAPSVMAIGTGDADFAPLVLRLRERGVRLICFSQKTKLSPDIRSYYEQVLIVRAKSAGDSFATPLQAVAPQPRIGAPAPQPAPAAAPAPARRAAPAKKAASRAKAVTPKAGAKSVTKAESVVQAEPSAEPAPPSRMFPTRAEAVPTIAAEPPAASAKAEGHAQGHAEDIQAILLAVPGLQDGQSVALNEAVRLLHDAKLLGKNASSVKFFKKHAAHFELTPDVQPTRLRFTS</sequence>
<dbReference type="Gene3D" id="3.40.50.1010">
    <property type="entry name" value="5'-nuclease"/>
    <property type="match status" value="1"/>
</dbReference>
<dbReference type="CDD" id="cd11297">
    <property type="entry name" value="PIN_LabA-like_N_1"/>
    <property type="match status" value="1"/>
</dbReference>
<dbReference type="STRING" id="1842727.RD110_03985"/>
<dbReference type="Proteomes" id="UP000186609">
    <property type="component" value="Chromosome"/>
</dbReference>
<dbReference type="KEGG" id="rhy:RD110_03985"/>
<evidence type="ECO:0000256" key="1">
    <source>
        <dbReference type="SAM" id="MobiDB-lite"/>
    </source>
</evidence>